<accession>A0AAW7XM13</accession>
<evidence type="ECO:0000313" key="3">
    <source>
        <dbReference type="Proteomes" id="UP001169862"/>
    </source>
</evidence>
<dbReference type="InterPro" id="IPR058248">
    <property type="entry name" value="Lxx211020-like"/>
</dbReference>
<dbReference type="PANTHER" id="PTHR36302:SF1">
    <property type="entry name" value="COPPER CHAPERONE PCU(A)C"/>
    <property type="match status" value="1"/>
</dbReference>
<evidence type="ECO:0000313" key="2">
    <source>
        <dbReference type="EMBL" id="MDO6455381.1"/>
    </source>
</evidence>
<sequence length="158" mass="17402">MRKLLIAALLCQSTFALADIVVSEPYARAVPHGQLNSAAFMTLKNSGNKAVDLISASSPAAEHVELHTHSNVDGVMQMRQIDKVTIEANHTTILKPGGHHVMLIGLQQELNEGDSIPMTFTFSDGTTQEKQLPIKFVMPMNMDHSKHTEQSTEHKHTH</sequence>
<evidence type="ECO:0000256" key="1">
    <source>
        <dbReference type="SAM" id="SignalP"/>
    </source>
</evidence>
<gene>
    <name evidence="2" type="ORF">Q4490_17605</name>
</gene>
<dbReference type="SUPFAM" id="SSF110087">
    <property type="entry name" value="DR1885-like metal-binding protein"/>
    <property type="match status" value="1"/>
</dbReference>
<keyword evidence="1" id="KW-0732">Signal</keyword>
<dbReference type="InterPro" id="IPR036182">
    <property type="entry name" value="PCuAC_sf"/>
</dbReference>
<feature type="chain" id="PRO_5043981383" evidence="1">
    <location>
        <begin position="19"/>
        <end position="158"/>
    </location>
</feature>
<organism evidence="2 3">
    <name type="scientific">Neptunomonas phycophila</name>
    <dbReference type="NCBI Taxonomy" id="1572645"/>
    <lineage>
        <taxon>Bacteria</taxon>
        <taxon>Pseudomonadati</taxon>
        <taxon>Pseudomonadota</taxon>
        <taxon>Gammaproteobacteria</taxon>
        <taxon>Oceanospirillales</taxon>
        <taxon>Oceanospirillaceae</taxon>
        <taxon>Neptunomonas</taxon>
    </lineage>
</organism>
<name>A0AAW7XM13_9GAMM</name>
<dbReference type="Proteomes" id="UP001169862">
    <property type="component" value="Unassembled WGS sequence"/>
</dbReference>
<protein>
    <submittedName>
        <fullName evidence="2">Copper chaperone PCu(A)C</fullName>
    </submittedName>
</protein>
<dbReference type="InterPro" id="IPR007410">
    <property type="entry name" value="LpqE-like"/>
</dbReference>
<comment type="caution">
    <text evidence="2">The sequence shown here is derived from an EMBL/GenBank/DDBJ whole genome shotgun (WGS) entry which is preliminary data.</text>
</comment>
<feature type="signal peptide" evidence="1">
    <location>
        <begin position="1"/>
        <end position="18"/>
    </location>
</feature>
<dbReference type="EMBL" id="JAUOPG010000017">
    <property type="protein sequence ID" value="MDO6455381.1"/>
    <property type="molecule type" value="Genomic_DNA"/>
</dbReference>
<reference evidence="2" key="1">
    <citation type="submission" date="2023-07" db="EMBL/GenBank/DDBJ databases">
        <title>Genome content predicts the carbon catabolic preferences of heterotrophic bacteria.</title>
        <authorList>
            <person name="Gralka M."/>
        </authorList>
    </citation>
    <scope>NUCLEOTIDE SEQUENCE</scope>
    <source>
        <strain evidence="2">I2M16</strain>
    </source>
</reference>
<proteinExistence type="predicted"/>
<dbReference type="Pfam" id="PF04314">
    <property type="entry name" value="PCuAC"/>
    <property type="match status" value="1"/>
</dbReference>
<dbReference type="PANTHER" id="PTHR36302">
    <property type="entry name" value="BLR7088 PROTEIN"/>
    <property type="match status" value="1"/>
</dbReference>
<dbReference type="Gene3D" id="2.60.40.1890">
    <property type="entry name" value="PCu(A)C copper chaperone"/>
    <property type="match status" value="1"/>
</dbReference>
<dbReference type="RefSeq" id="WP_075171889.1">
    <property type="nucleotide sequence ID" value="NZ_CAXHZV010000037.1"/>
</dbReference>
<dbReference type="AlphaFoldDB" id="A0AAW7XM13"/>